<evidence type="ECO:0008006" key="4">
    <source>
        <dbReference type="Google" id="ProtNLM"/>
    </source>
</evidence>
<keyword evidence="3" id="KW-1185">Reference proteome</keyword>
<proteinExistence type="predicted"/>
<organism evidence="2 3">
    <name type="scientific">Saccharopolyspora gloriosae</name>
    <dbReference type="NCBI Taxonomy" id="455344"/>
    <lineage>
        <taxon>Bacteria</taxon>
        <taxon>Bacillati</taxon>
        <taxon>Actinomycetota</taxon>
        <taxon>Actinomycetes</taxon>
        <taxon>Pseudonocardiales</taxon>
        <taxon>Pseudonocardiaceae</taxon>
        <taxon>Saccharopolyspora</taxon>
    </lineage>
</organism>
<dbReference type="InterPro" id="IPR028037">
    <property type="entry name" value="Antitoxin_Rv0909/MT0933"/>
</dbReference>
<sequence length="62" mass="6865">MGLGSLKDKLMNMGKQHSDKVEQGIDKGSDAAKKKFGHEQQVDQAAEKGKDYFRNQDSGPQQ</sequence>
<name>A0A840NWB3_9PSEU</name>
<dbReference type="AlphaFoldDB" id="A0A840NWB3"/>
<evidence type="ECO:0000313" key="3">
    <source>
        <dbReference type="Proteomes" id="UP000580474"/>
    </source>
</evidence>
<feature type="region of interest" description="Disordered" evidence="1">
    <location>
        <begin position="1"/>
        <end position="62"/>
    </location>
</feature>
<protein>
    <recommendedName>
        <fullName evidence="4">Antitoxin protein of toxin-antitoxin system</fullName>
    </recommendedName>
</protein>
<feature type="compositionally biased region" description="Basic and acidic residues" evidence="1">
    <location>
        <begin position="1"/>
        <end position="54"/>
    </location>
</feature>
<dbReference type="EMBL" id="JACHIV010000001">
    <property type="protein sequence ID" value="MBB5072407.1"/>
    <property type="molecule type" value="Genomic_DNA"/>
</dbReference>
<evidence type="ECO:0000313" key="2">
    <source>
        <dbReference type="EMBL" id="MBB5072407.1"/>
    </source>
</evidence>
<gene>
    <name evidence="2" type="ORF">BJ969_005495</name>
</gene>
<dbReference type="Proteomes" id="UP000580474">
    <property type="component" value="Unassembled WGS sequence"/>
</dbReference>
<dbReference type="RefSeq" id="WP_246457108.1">
    <property type="nucleotide sequence ID" value="NZ_JACHIV010000001.1"/>
</dbReference>
<comment type="caution">
    <text evidence="2">The sequence shown here is derived from an EMBL/GenBank/DDBJ whole genome shotgun (WGS) entry which is preliminary data.</text>
</comment>
<evidence type="ECO:0000256" key="1">
    <source>
        <dbReference type="SAM" id="MobiDB-lite"/>
    </source>
</evidence>
<reference evidence="2 3" key="1">
    <citation type="submission" date="2020-08" db="EMBL/GenBank/DDBJ databases">
        <title>Sequencing the genomes of 1000 actinobacteria strains.</title>
        <authorList>
            <person name="Klenk H.-P."/>
        </authorList>
    </citation>
    <scope>NUCLEOTIDE SEQUENCE [LARGE SCALE GENOMIC DNA]</scope>
    <source>
        <strain evidence="2 3">DSM 45582</strain>
    </source>
</reference>
<dbReference type="Pfam" id="PF14013">
    <property type="entry name" value="MT0933_antitox"/>
    <property type="match status" value="1"/>
</dbReference>
<accession>A0A840NWB3</accession>